<dbReference type="PROSITE" id="PS50404">
    <property type="entry name" value="GST_NTER"/>
    <property type="match status" value="1"/>
</dbReference>
<dbReference type="RefSeq" id="WP_190788316.1">
    <property type="nucleotide sequence ID" value="NZ_JACXLC010000001.1"/>
</dbReference>
<feature type="domain" description="GST C-terminal" evidence="2">
    <location>
        <begin position="96"/>
        <end position="227"/>
    </location>
</feature>
<evidence type="ECO:0000259" key="2">
    <source>
        <dbReference type="PROSITE" id="PS50405"/>
    </source>
</evidence>
<dbReference type="InterPro" id="IPR004045">
    <property type="entry name" value="Glutathione_S-Trfase_N"/>
</dbReference>
<dbReference type="SFLD" id="SFLDG00358">
    <property type="entry name" value="Main_(cytGST)"/>
    <property type="match status" value="1"/>
</dbReference>
<dbReference type="InterPro" id="IPR036282">
    <property type="entry name" value="Glutathione-S-Trfase_C_sf"/>
</dbReference>
<dbReference type="Pfam" id="PF13417">
    <property type="entry name" value="GST_N_3"/>
    <property type="match status" value="1"/>
</dbReference>
<organism evidence="3 4">
    <name type="scientific">Erythrobacter rubeus</name>
    <dbReference type="NCBI Taxonomy" id="2760803"/>
    <lineage>
        <taxon>Bacteria</taxon>
        <taxon>Pseudomonadati</taxon>
        <taxon>Pseudomonadota</taxon>
        <taxon>Alphaproteobacteria</taxon>
        <taxon>Sphingomonadales</taxon>
        <taxon>Erythrobacteraceae</taxon>
        <taxon>Erythrobacter/Porphyrobacter group</taxon>
        <taxon>Erythrobacter</taxon>
    </lineage>
</organism>
<dbReference type="SUPFAM" id="SSF47616">
    <property type="entry name" value="GST C-terminal domain-like"/>
    <property type="match status" value="1"/>
</dbReference>
<accession>A0ABR8KXD7</accession>
<dbReference type="Gene3D" id="3.40.30.10">
    <property type="entry name" value="Glutaredoxin"/>
    <property type="match status" value="1"/>
</dbReference>
<dbReference type="InterPro" id="IPR010987">
    <property type="entry name" value="Glutathione-S-Trfase_C-like"/>
</dbReference>
<dbReference type="SUPFAM" id="SSF52833">
    <property type="entry name" value="Thioredoxin-like"/>
    <property type="match status" value="1"/>
</dbReference>
<feature type="domain" description="GST N-terminal" evidence="1">
    <location>
        <begin position="6"/>
        <end position="91"/>
    </location>
</feature>
<name>A0ABR8KXD7_9SPHN</name>
<dbReference type="Pfam" id="PF14497">
    <property type="entry name" value="GST_C_3"/>
    <property type="match status" value="1"/>
</dbReference>
<dbReference type="InterPro" id="IPR004046">
    <property type="entry name" value="GST_C"/>
</dbReference>
<reference evidence="3 4" key="1">
    <citation type="submission" date="2020-09" db="EMBL/GenBank/DDBJ databases">
        <authorList>
            <person name="Yoon J.-W."/>
        </authorList>
    </citation>
    <scope>NUCLEOTIDE SEQUENCE [LARGE SCALE GENOMIC DNA]</scope>
    <source>
        <strain evidence="3 4">KMU-140</strain>
    </source>
</reference>
<dbReference type="PANTHER" id="PTHR43968">
    <property type="match status" value="1"/>
</dbReference>
<evidence type="ECO:0000259" key="1">
    <source>
        <dbReference type="PROSITE" id="PS50404"/>
    </source>
</evidence>
<dbReference type="PANTHER" id="PTHR43968:SF6">
    <property type="entry name" value="GLUTATHIONE S-TRANSFERASE OMEGA"/>
    <property type="match status" value="1"/>
</dbReference>
<dbReference type="EMBL" id="JACXLC010000001">
    <property type="protein sequence ID" value="MBD2842892.1"/>
    <property type="molecule type" value="Genomic_DNA"/>
</dbReference>
<dbReference type="CDD" id="cd00299">
    <property type="entry name" value="GST_C_family"/>
    <property type="match status" value="1"/>
</dbReference>
<gene>
    <name evidence="3" type="ORF">IB285_11580</name>
</gene>
<sequence length="234" mass="25727">MADSQADLVFYGSPVSPFVRKVSAVCVEKDVAFDVEPVDVFNPPQWFRDISPMKRIPVMRDRSIAKEGAEGTIPDSSAICAYIEKKHPSPSLYPEDAHAYGRALFIEEFADTNLAASGGLGIFRPIFFSVSQGKEPDLAKARQTWAEQLPPIFAYLNEALGDDEYFAGGALSIADITVACVFMQISLVAETPLDDYPALAAHLERMQARPSIAGPFAKAYSFIRRALPERFDLT</sequence>
<dbReference type="SFLD" id="SFLDS00019">
    <property type="entry name" value="Glutathione_Transferase_(cytos"/>
    <property type="match status" value="1"/>
</dbReference>
<dbReference type="Gene3D" id="1.20.1050.10">
    <property type="match status" value="1"/>
</dbReference>
<dbReference type="InterPro" id="IPR040079">
    <property type="entry name" value="Glutathione_S-Trfase"/>
</dbReference>
<dbReference type="InterPro" id="IPR036249">
    <property type="entry name" value="Thioredoxin-like_sf"/>
</dbReference>
<dbReference type="InterPro" id="IPR050983">
    <property type="entry name" value="GST_Omega/HSP26"/>
</dbReference>
<dbReference type="PROSITE" id="PS50405">
    <property type="entry name" value="GST_CTER"/>
    <property type="match status" value="1"/>
</dbReference>
<comment type="caution">
    <text evidence="3">The sequence shown here is derived from an EMBL/GenBank/DDBJ whole genome shotgun (WGS) entry which is preliminary data.</text>
</comment>
<evidence type="ECO:0000313" key="3">
    <source>
        <dbReference type="EMBL" id="MBD2842892.1"/>
    </source>
</evidence>
<protein>
    <submittedName>
        <fullName evidence="3">Glutathione S-transferase family protein</fullName>
    </submittedName>
</protein>
<keyword evidence="4" id="KW-1185">Reference proteome</keyword>
<evidence type="ECO:0000313" key="4">
    <source>
        <dbReference type="Proteomes" id="UP000635384"/>
    </source>
</evidence>
<proteinExistence type="predicted"/>
<dbReference type="CDD" id="cd00570">
    <property type="entry name" value="GST_N_family"/>
    <property type="match status" value="1"/>
</dbReference>
<dbReference type="Proteomes" id="UP000635384">
    <property type="component" value="Unassembled WGS sequence"/>
</dbReference>